<gene>
    <name evidence="14" type="ORF">PPERSA_02955</name>
</gene>
<keyword evidence="13" id="KW-0812">Transmembrane</keyword>
<dbReference type="Proteomes" id="UP000054937">
    <property type="component" value="Unassembled WGS sequence"/>
</dbReference>
<evidence type="ECO:0000256" key="11">
    <source>
        <dbReference type="PROSITE-ProRule" id="PRU00221"/>
    </source>
</evidence>
<dbReference type="Gene3D" id="2.130.10.10">
    <property type="entry name" value="YVTN repeat-like/Quinoprotein amine dehydrogenase"/>
    <property type="match status" value="3"/>
</dbReference>
<dbReference type="PROSITE" id="PS50294">
    <property type="entry name" value="WD_REPEATS_REGION"/>
    <property type="match status" value="2"/>
</dbReference>
<feature type="transmembrane region" description="Helical" evidence="13">
    <location>
        <begin position="113"/>
        <end position="133"/>
    </location>
</feature>
<dbReference type="OMA" id="RNTCHSE"/>
<evidence type="ECO:0000256" key="1">
    <source>
        <dbReference type="ARBA" id="ARBA00004230"/>
    </source>
</evidence>
<evidence type="ECO:0000256" key="2">
    <source>
        <dbReference type="ARBA" id="ARBA00004496"/>
    </source>
</evidence>
<dbReference type="SUPFAM" id="SSF50978">
    <property type="entry name" value="WD40 repeat-like"/>
    <property type="match status" value="2"/>
</dbReference>
<dbReference type="PANTHER" id="PTHR13720:SF14">
    <property type="entry name" value="CILIA- AND FLAGELLA-ASSOCIATED PROTEIN 52"/>
    <property type="match status" value="1"/>
</dbReference>
<dbReference type="FunFam" id="2.130.10.10:FF:000207">
    <property type="entry name" value="Cilia- and flagella-associated protein 52"/>
    <property type="match status" value="1"/>
</dbReference>
<evidence type="ECO:0000256" key="10">
    <source>
        <dbReference type="ARBA" id="ARBA00029552"/>
    </source>
</evidence>
<evidence type="ECO:0000256" key="6">
    <source>
        <dbReference type="ARBA" id="ARBA00022846"/>
    </source>
</evidence>
<keyword evidence="6" id="KW-0282">Flagellum</keyword>
<protein>
    <recommendedName>
        <fullName evidence="10">Cilia- and flagella-associated protein 52</fullName>
    </recommendedName>
</protein>
<feature type="repeat" description="WD" evidence="11">
    <location>
        <begin position="715"/>
        <end position="756"/>
    </location>
</feature>
<dbReference type="EMBL" id="LDAU01000221">
    <property type="protein sequence ID" value="KRW99123.1"/>
    <property type="molecule type" value="Genomic_DNA"/>
</dbReference>
<feature type="repeat" description="WD" evidence="11">
    <location>
        <begin position="885"/>
        <end position="918"/>
    </location>
</feature>
<feature type="repeat" description="WD" evidence="11">
    <location>
        <begin position="759"/>
        <end position="794"/>
    </location>
</feature>
<keyword evidence="4 11" id="KW-0853">WD repeat</keyword>
<keyword evidence="13" id="KW-0472">Membrane</keyword>
<evidence type="ECO:0000256" key="3">
    <source>
        <dbReference type="ARBA" id="ARBA00022490"/>
    </source>
</evidence>
<feature type="compositionally biased region" description="Acidic residues" evidence="12">
    <location>
        <begin position="76"/>
        <end position="85"/>
    </location>
</feature>
<keyword evidence="7" id="KW-0969">Cilium</keyword>
<keyword evidence="15" id="KW-1185">Reference proteome</keyword>
<keyword evidence="8" id="KW-0966">Cell projection</keyword>
<evidence type="ECO:0000256" key="12">
    <source>
        <dbReference type="SAM" id="MobiDB-lite"/>
    </source>
</evidence>
<comment type="subcellular location">
    <subcellularLocation>
        <location evidence="1">Cell projection</location>
        <location evidence="1">Cilium</location>
        <location evidence="1">Flagellum</location>
    </subcellularLocation>
    <subcellularLocation>
        <location evidence="2">Cytoplasm</location>
    </subcellularLocation>
</comment>
<comment type="caution">
    <text evidence="14">The sequence shown here is derived from an EMBL/GenBank/DDBJ whole genome shotgun (WGS) entry which is preliminary data.</text>
</comment>
<dbReference type="PROSITE" id="PS00678">
    <property type="entry name" value="WD_REPEATS_1"/>
    <property type="match status" value="1"/>
</dbReference>
<dbReference type="Pfam" id="PF00400">
    <property type="entry name" value="WD40"/>
    <property type="match status" value="4"/>
</dbReference>
<reference evidence="14 15" key="1">
    <citation type="journal article" date="2015" name="Sci. Rep.">
        <title>Genome of the facultative scuticociliatosis pathogen Pseudocohnilembus persalinus provides insight into its virulence through horizontal gene transfer.</title>
        <authorList>
            <person name="Xiong J."/>
            <person name="Wang G."/>
            <person name="Cheng J."/>
            <person name="Tian M."/>
            <person name="Pan X."/>
            <person name="Warren A."/>
            <person name="Jiang C."/>
            <person name="Yuan D."/>
            <person name="Miao W."/>
        </authorList>
    </citation>
    <scope>NUCLEOTIDE SEQUENCE [LARGE SCALE GENOMIC DNA]</scope>
    <source>
        <strain evidence="14">36N120E</strain>
    </source>
</reference>
<feature type="region of interest" description="Disordered" evidence="12">
    <location>
        <begin position="935"/>
        <end position="961"/>
    </location>
</feature>
<accession>A0A0V0QA67</accession>
<feature type="transmembrane region" description="Helical" evidence="13">
    <location>
        <begin position="204"/>
        <end position="231"/>
    </location>
</feature>
<evidence type="ECO:0000313" key="14">
    <source>
        <dbReference type="EMBL" id="KRW99123.1"/>
    </source>
</evidence>
<dbReference type="OrthoDB" id="6252103at2759"/>
<evidence type="ECO:0000256" key="8">
    <source>
        <dbReference type="ARBA" id="ARBA00023273"/>
    </source>
</evidence>
<dbReference type="GO" id="GO:0005930">
    <property type="term" value="C:axoneme"/>
    <property type="evidence" value="ECO:0007669"/>
    <property type="project" value="UniProtKB-ARBA"/>
</dbReference>
<sequence>MPYLYKKSQRIKKEEKLLALAKRNGSYVSKQSIISVKELVSNDMVSPFQNNDQDDDNLNQDLNNENDVKDKLEKKEDEEEEDQEESFITYQKDQNQNPALQKIINLEKQKVPLLKFGIIAGSFVFIQFINFIIGTKQVSSIFGFERCGLGFWIFTVILPVSIFSVNFAAYFITTREEKIKIENGYKFEKDDLPLTKFNFVKVSLAGITSGFLAGALGAGGGLSMVTFLMALGINSRVASATTGLNNLFIGTTSILNVILNSKIPLEQIFLFTGVAFLGGFLISKVIYFVVQKYNKTSAVVFFVFLFCIINVASNIIYLFKTESINGGWGKVDEGLILHPDDEHLIYPLGSTIVVRHIISRSQTFLRGHDNQISVITCSKSGKYIASGQKTYMGFQADIIIWDFEQRALLHRLKLHKVLIQSLSFCCNEQYLASQGGQDDRNMLIIWDINSGKPLYGTPNREIVTQVKFFNNDEDRIVAVLQKGVQILSIDKANKKIKSLDVNFGNLKRLFTCIAIDPTDQFAYVGTTTGDVFEINIERAIFKRLGPVKKLFSQGIGTLGILPNGDIIVGAGDGTIAKLSIQNMQILTANEVLGGVSSFTFTQDFTHFFCGTTLSNMYWVDTEKLTPELRNTCHSEKINDVAFPYNYSDVFATCAGTDIRVWNAKNRQELLRIQVPNLECHCIGFMQDGKSIISGWNDGKIRGFLPQSGKLLFVITDAHILGVSAICATSDCQRIISGGSEGEVRVWKIGKQTQIMQASMKEHRGRVWSIQVRQNNEQAVSASADGSCIIWDLKTFTRLICLFESTLFKQVLYHPDESQLLTTGSDRKITYWETFDGTAIRMLDGSEDAEVNALAITKEGEHFISGGEDKLLKLWGYDEGICYYVGQGHSGGITRVAISPNQRLIVSVGSEGAIFMWNMPEQVVNARADNELPTISKEKAYDPDFNQSDNQSQNSRVSSQRK</sequence>
<name>A0A0V0QA67_PSEPJ</name>
<dbReference type="InterPro" id="IPR036322">
    <property type="entry name" value="WD40_repeat_dom_sf"/>
</dbReference>
<keyword evidence="5" id="KW-0677">Repeat</keyword>
<proteinExistence type="inferred from homology"/>
<evidence type="ECO:0000256" key="4">
    <source>
        <dbReference type="ARBA" id="ARBA00022574"/>
    </source>
</evidence>
<dbReference type="AlphaFoldDB" id="A0A0V0QA67"/>
<feature type="compositionally biased region" description="Basic and acidic residues" evidence="12">
    <location>
        <begin position="66"/>
        <end position="75"/>
    </location>
</feature>
<dbReference type="InterPro" id="IPR019775">
    <property type="entry name" value="WD40_repeat_CS"/>
</dbReference>
<feature type="transmembrane region" description="Helical" evidence="13">
    <location>
        <begin position="268"/>
        <end position="290"/>
    </location>
</feature>
<dbReference type="PANTHER" id="PTHR13720">
    <property type="entry name" value="WD-40 REPEAT PROTEIN"/>
    <property type="match status" value="1"/>
</dbReference>
<dbReference type="InterPro" id="IPR001680">
    <property type="entry name" value="WD40_rpt"/>
</dbReference>
<evidence type="ECO:0000256" key="5">
    <source>
        <dbReference type="ARBA" id="ARBA00022737"/>
    </source>
</evidence>
<evidence type="ECO:0000256" key="13">
    <source>
        <dbReference type="SAM" id="Phobius"/>
    </source>
</evidence>
<dbReference type="PROSITE" id="PS50082">
    <property type="entry name" value="WD_REPEATS_2"/>
    <property type="match status" value="4"/>
</dbReference>
<evidence type="ECO:0000313" key="15">
    <source>
        <dbReference type="Proteomes" id="UP000054937"/>
    </source>
</evidence>
<dbReference type="InterPro" id="IPR015943">
    <property type="entry name" value="WD40/YVTN_repeat-like_dom_sf"/>
</dbReference>
<feature type="compositionally biased region" description="Low complexity" evidence="12">
    <location>
        <begin position="945"/>
        <end position="961"/>
    </location>
</feature>
<feature type="transmembrane region" description="Helical" evidence="13">
    <location>
        <begin position="296"/>
        <end position="319"/>
    </location>
</feature>
<dbReference type="InterPro" id="IPR050630">
    <property type="entry name" value="WD_repeat_EMAP"/>
</dbReference>
<dbReference type="FunCoup" id="A0A0V0QA67">
    <property type="interactions" value="9"/>
</dbReference>
<dbReference type="CDD" id="cd00200">
    <property type="entry name" value="WD40"/>
    <property type="match status" value="1"/>
</dbReference>
<organism evidence="14 15">
    <name type="scientific">Pseudocohnilembus persalinus</name>
    <name type="common">Ciliate</name>
    <dbReference type="NCBI Taxonomy" id="266149"/>
    <lineage>
        <taxon>Eukaryota</taxon>
        <taxon>Sar</taxon>
        <taxon>Alveolata</taxon>
        <taxon>Ciliophora</taxon>
        <taxon>Intramacronucleata</taxon>
        <taxon>Oligohymenophorea</taxon>
        <taxon>Scuticociliatia</taxon>
        <taxon>Philasterida</taxon>
        <taxon>Pseudocohnilembidae</taxon>
        <taxon>Pseudocohnilembus</taxon>
    </lineage>
</organism>
<dbReference type="GO" id="GO:0031514">
    <property type="term" value="C:motile cilium"/>
    <property type="evidence" value="ECO:0007669"/>
    <property type="project" value="UniProtKB-SubCell"/>
</dbReference>
<feature type="region of interest" description="Disordered" evidence="12">
    <location>
        <begin position="45"/>
        <end position="87"/>
    </location>
</feature>
<keyword evidence="3" id="KW-0963">Cytoplasm</keyword>
<keyword evidence="13" id="KW-1133">Transmembrane helix</keyword>
<evidence type="ECO:0000256" key="7">
    <source>
        <dbReference type="ARBA" id="ARBA00023069"/>
    </source>
</evidence>
<dbReference type="FunFam" id="2.130.10.10:FF:001320">
    <property type="entry name" value="Predicted protein"/>
    <property type="match status" value="1"/>
</dbReference>
<dbReference type="SMART" id="SM00320">
    <property type="entry name" value="WD40"/>
    <property type="match status" value="9"/>
</dbReference>
<feature type="repeat" description="WD" evidence="11">
    <location>
        <begin position="843"/>
        <end position="874"/>
    </location>
</feature>
<feature type="transmembrane region" description="Helical" evidence="13">
    <location>
        <begin position="149"/>
        <end position="172"/>
    </location>
</feature>
<dbReference type="InParanoid" id="A0A0V0QA67"/>
<comment type="similarity">
    <text evidence="9">Belongs to the CFAP52 family.</text>
</comment>
<evidence type="ECO:0000256" key="9">
    <source>
        <dbReference type="ARBA" id="ARBA00029456"/>
    </source>
</evidence>